<dbReference type="RefSeq" id="WP_092727877.1">
    <property type="nucleotide sequence ID" value="NZ_FNGW01000020.1"/>
</dbReference>
<dbReference type="PANTHER" id="PTHR33449">
    <property type="entry name" value="NUCLEOID-ASSOCIATED PROTEIN YBAB"/>
    <property type="match status" value="1"/>
</dbReference>
<comment type="similarity">
    <text evidence="3">Belongs to the YbaB/EbfC family.</text>
</comment>
<accession>A0A1G9UN39</accession>
<comment type="function">
    <text evidence="3">Binds to DNA and alters its conformation. May be involved in regulation of gene expression, nucleoid organization and DNA protection.</text>
</comment>
<dbReference type="Gene3D" id="3.30.1310.10">
    <property type="entry name" value="Nucleoid-associated protein YbaB-like domain"/>
    <property type="match status" value="1"/>
</dbReference>
<evidence type="ECO:0000256" key="1">
    <source>
        <dbReference type="ARBA" id="ARBA00022490"/>
    </source>
</evidence>
<dbReference type="InterPro" id="IPR036894">
    <property type="entry name" value="YbaB-like_sf"/>
</dbReference>
<keyword evidence="1 3" id="KW-0963">Cytoplasm</keyword>
<dbReference type="AlphaFoldDB" id="A0A1G9UN39"/>
<dbReference type="Pfam" id="PF02575">
    <property type="entry name" value="YbaB_DNA_bd"/>
    <property type="match status" value="1"/>
</dbReference>
<evidence type="ECO:0000256" key="3">
    <source>
        <dbReference type="HAMAP-Rule" id="MF_00274"/>
    </source>
</evidence>
<dbReference type="InterPro" id="IPR004401">
    <property type="entry name" value="YbaB/EbfC"/>
</dbReference>
<comment type="subcellular location">
    <subcellularLocation>
        <location evidence="3">Cytoplasm</location>
        <location evidence="3">Nucleoid</location>
    </subcellularLocation>
</comment>
<keyword evidence="4" id="KW-0175">Coiled coil</keyword>
<feature type="coiled-coil region" evidence="4">
    <location>
        <begin position="15"/>
        <end position="42"/>
    </location>
</feature>
<gene>
    <name evidence="5" type="ORF">SAMN04515677_1208</name>
</gene>
<comment type="subunit">
    <text evidence="3">Homodimer.</text>
</comment>
<dbReference type="PANTHER" id="PTHR33449:SF1">
    <property type="entry name" value="NUCLEOID-ASSOCIATED PROTEIN YBAB"/>
    <property type="match status" value="1"/>
</dbReference>
<evidence type="ECO:0000256" key="2">
    <source>
        <dbReference type="ARBA" id="ARBA00023125"/>
    </source>
</evidence>
<evidence type="ECO:0000313" key="6">
    <source>
        <dbReference type="Proteomes" id="UP000199068"/>
    </source>
</evidence>
<protein>
    <recommendedName>
        <fullName evidence="3">Nucleoid-associated protein SAMN04515677_1208</fullName>
    </recommendedName>
</protein>
<dbReference type="STRING" id="1121325.SAMN04515677_1208"/>
<dbReference type="PIRSF" id="PIRSF004555">
    <property type="entry name" value="UCP004555"/>
    <property type="match status" value="1"/>
</dbReference>
<dbReference type="GO" id="GO:0043590">
    <property type="term" value="C:bacterial nucleoid"/>
    <property type="evidence" value="ECO:0007669"/>
    <property type="project" value="UniProtKB-UniRule"/>
</dbReference>
<keyword evidence="6" id="KW-1185">Reference proteome</keyword>
<proteinExistence type="inferred from homology"/>
<sequence length="114" mass="12342">MAKKGFGGGMMPGNMNNILKQAQKMQENMQKMQEELETKEVEASVGGGAVTVKVNGKKEVVDINIKPEVVDPDDIEMLQDLVLSAVNEALRSVDDMQSSQMSKLTGGMNIPGLF</sequence>
<organism evidence="5 6">
    <name type="scientific">Romboutsia lituseburensis DSM 797</name>
    <dbReference type="NCBI Taxonomy" id="1121325"/>
    <lineage>
        <taxon>Bacteria</taxon>
        <taxon>Bacillati</taxon>
        <taxon>Bacillota</taxon>
        <taxon>Clostridia</taxon>
        <taxon>Peptostreptococcales</taxon>
        <taxon>Peptostreptococcaceae</taxon>
        <taxon>Romboutsia</taxon>
    </lineage>
</organism>
<dbReference type="HAMAP" id="MF_00274">
    <property type="entry name" value="DNA_YbaB_EbfC"/>
    <property type="match status" value="1"/>
</dbReference>
<keyword evidence="2 3" id="KW-0238">DNA-binding</keyword>
<evidence type="ECO:0000256" key="4">
    <source>
        <dbReference type="SAM" id="Coils"/>
    </source>
</evidence>
<dbReference type="NCBIfam" id="TIGR00103">
    <property type="entry name" value="DNA_YbaB_EbfC"/>
    <property type="match status" value="1"/>
</dbReference>
<dbReference type="EMBL" id="FNGW01000020">
    <property type="protein sequence ID" value="SDM61350.1"/>
    <property type="molecule type" value="Genomic_DNA"/>
</dbReference>
<dbReference type="SUPFAM" id="SSF82607">
    <property type="entry name" value="YbaB-like"/>
    <property type="match status" value="1"/>
</dbReference>
<reference evidence="5 6" key="1">
    <citation type="submission" date="2016-10" db="EMBL/GenBank/DDBJ databases">
        <authorList>
            <person name="de Groot N.N."/>
        </authorList>
    </citation>
    <scope>NUCLEOTIDE SEQUENCE [LARGE SCALE GENOMIC DNA]</scope>
    <source>
        <strain evidence="5 6">DSM 797</strain>
    </source>
</reference>
<dbReference type="Proteomes" id="UP000199068">
    <property type="component" value="Unassembled WGS sequence"/>
</dbReference>
<evidence type="ECO:0000313" key="5">
    <source>
        <dbReference type="EMBL" id="SDM61350.1"/>
    </source>
</evidence>
<dbReference type="GO" id="GO:0005829">
    <property type="term" value="C:cytosol"/>
    <property type="evidence" value="ECO:0007669"/>
    <property type="project" value="TreeGrafter"/>
</dbReference>
<dbReference type="FunFam" id="3.30.1310.10:FF:000002">
    <property type="entry name" value="Nucleoid-associated protein IKC_06587"/>
    <property type="match status" value="1"/>
</dbReference>
<dbReference type="GO" id="GO:0003677">
    <property type="term" value="F:DNA binding"/>
    <property type="evidence" value="ECO:0007669"/>
    <property type="project" value="UniProtKB-UniRule"/>
</dbReference>
<name>A0A1G9UN39_9FIRM</name>